<dbReference type="AlphaFoldDB" id="A0A2G9HGF9"/>
<evidence type="ECO:0000313" key="1">
    <source>
        <dbReference type="EMBL" id="PIN16637.1"/>
    </source>
</evidence>
<keyword evidence="2" id="KW-1185">Reference proteome</keyword>
<organism evidence="1 2">
    <name type="scientific">Handroanthus impetiginosus</name>
    <dbReference type="NCBI Taxonomy" id="429701"/>
    <lineage>
        <taxon>Eukaryota</taxon>
        <taxon>Viridiplantae</taxon>
        <taxon>Streptophyta</taxon>
        <taxon>Embryophyta</taxon>
        <taxon>Tracheophyta</taxon>
        <taxon>Spermatophyta</taxon>
        <taxon>Magnoliopsida</taxon>
        <taxon>eudicotyledons</taxon>
        <taxon>Gunneridae</taxon>
        <taxon>Pentapetalae</taxon>
        <taxon>asterids</taxon>
        <taxon>lamiids</taxon>
        <taxon>Lamiales</taxon>
        <taxon>Bignoniaceae</taxon>
        <taxon>Crescentiina</taxon>
        <taxon>Tabebuia alliance</taxon>
        <taxon>Handroanthus</taxon>
    </lineage>
</organism>
<gene>
    <name evidence="1" type="ORF">CDL12_10728</name>
</gene>
<evidence type="ECO:0000313" key="2">
    <source>
        <dbReference type="Proteomes" id="UP000231279"/>
    </source>
</evidence>
<proteinExistence type="predicted"/>
<protein>
    <submittedName>
        <fullName evidence="1">Uncharacterized protein</fullName>
    </submittedName>
</protein>
<reference evidence="2" key="1">
    <citation type="journal article" date="2018" name="Gigascience">
        <title>Genome assembly of the Pink Ipe (Handroanthus impetiginosus, Bignoniaceae), a highly valued, ecologically keystone Neotropical timber forest tree.</title>
        <authorList>
            <person name="Silva-Junior O.B."/>
            <person name="Grattapaglia D."/>
            <person name="Novaes E."/>
            <person name="Collevatti R.G."/>
        </authorList>
    </citation>
    <scope>NUCLEOTIDE SEQUENCE [LARGE SCALE GENOMIC DNA]</scope>
    <source>
        <strain evidence="2">cv. UFG-1</strain>
    </source>
</reference>
<accession>A0A2G9HGF9</accession>
<sequence>MNEKSPQHCRRALDVQTISSNPVLISNYLNIKIILCTKSLYKLLSVCSLVFFSVHTSQFRGRRVCTY</sequence>
<dbReference type="EMBL" id="NKXS01001826">
    <property type="protein sequence ID" value="PIN16637.1"/>
    <property type="molecule type" value="Genomic_DNA"/>
</dbReference>
<comment type="caution">
    <text evidence="1">The sequence shown here is derived from an EMBL/GenBank/DDBJ whole genome shotgun (WGS) entry which is preliminary data.</text>
</comment>
<dbReference type="Proteomes" id="UP000231279">
    <property type="component" value="Unassembled WGS sequence"/>
</dbReference>
<name>A0A2G9HGF9_9LAMI</name>